<dbReference type="AlphaFoldDB" id="A0A0A2MUK8"/>
<comment type="caution">
    <text evidence="1">The sequence shown here is derived from an EMBL/GenBank/DDBJ whole genome shotgun (WGS) entry which is preliminary data.</text>
</comment>
<proteinExistence type="predicted"/>
<evidence type="ECO:0000313" key="1">
    <source>
        <dbReference type="EMBL" id="KGO95138.1"/>
    </source>
</evidence>
<reference evidence="1 2" key="1">
    <citation type="submission" date="2013-09" db="EMBL/GenBank/DDBJ databases">
        <authorList>
            <person name="Zeng Z."/>
            <person name="Chen C."/>
        </authorList>
    </citation>
    <scope>NUCLEOTIDE SEQUENCE [LARGE SCALE GENOMIC DNA]</scope>
    <source>
        <strain evidence="1 2">WB 4.1-42</strain>
    </source>
</reference>
<gene>
    <name evidence="1" type="ORF">Q766_03310</name>
</gene>
<protein>
    <recommendedName>
        <fullName evidence="3">Outer membrane protein beta-barrel domain-containing protein</fullName>
    </recommendedName>
</protein>
<evidence type="ECO:0008006" key="3">
    <source>
        <dbReference type="Google" id="ProtNLM"/>
    </source>
</evidence>
<dbReference type="RefSeq" id="WP_026992516.1">
    <property type="nucleotide sequence ID" value="NZ_JRLY01000001.1"/>
</dbReference>
<dbReference type="EMBL" id="JRLY01000001">
    <property type="protein sequence ID" value="KGO95138.1"/>
    <property type="molecule type" value="Genomic_DNA"/>
</dbReference>
<sequence>MIHQKTNGKSYGKQRGAAFGLGADVDFYLEQGLSLFARARYNYLSPNVATNAEYESFFNNLQQLNFSLGLRVDIINK</sequence>
<accession>A0A0A2MUK8</accession>
<evidence type="ECO:0000313" key="2">
    <source>
        <dbReference type="Proteomes" id="UP000030111"/>
    </source>
</evidence>
<organism evidence="1 2">
    <name type="scientific">Flavobacterium subsaxonicum WB 4.1-42 = DSM 21790</name>
    <dbReference type="NCBI Taxonomy" id="1121898"/>
    <lineage>
        <taxon>Bacteria</taxon>
        <taxon>Pseudomonadati</taxon>
        <taxon>Bacteroidota</taxon>
        <taxon>Flavobacteriia</taxon>
        <taxon>Flavobacteriales</taxon>
        <taxon>Flavobacteriaceae</taxon>
        <taxon>Flavobacterium</taxon>
    </lineage>
</organism>
<dbReference type="STRING" id="1121898.GCA_000422725_01132"/>
<dbReference type="Proteomes" id="UP000030111">
    <property type="component" value="Unassembled WGS sequence"/>
</dbReference>
<keyword evidence="2" id="KW-1185">Reference proteome</keyword>
<name>A0A0A2MUK8_9FLAO</name>